<evidence type="ECO:0000256" key="1">
    <source>
        <dbReference type="ARBA" id="ARBA00022679"/>
    </source>
</evidence>
<evidence type="ECO:0000256" key="3">
    <source>
        <dbReference type="ARBA" id="ARBA00022777"/>
    </source>
</evidence>
<evidence type="ECO:0000256" key="5">
    <source>
        <dbReference type="SAM" id="MobiDB-lite"/>
    </source>
</evidence>
<dbReference type="Pfam" id="PF00069">
    <property type="entry name" value="Pkinase"/>
    <property type="match status" value="1"/>
</dbReference>
<dbReference type="InterPro" id="IPR000719">
    <property type="entry name" value="Prot_kinase_dom"/>
</dbReference>
<dbReference type="PANTHER" id="PTHR43289:SF6">
    <property type="entry name" value="SERINE_THREONINE-PROTEIN KINASE NEKL-3"/>
    <property type="match status" value="1"/>
</dbReference>
<evidence type="ECO:0000256" key="2">
    <source>
        <dbReference type="ARBA" id="ARBA00022741"/>
    </source>
</evidence>
<keyword evidence="2" id="KW-0547">Nucleotide-binding</keyword>
<dbReference type="Proteomes" id="UP001217485">
    <property type="component" value="Unassembled WGS sequence"/>
</dbReference>
<dbReference type="Gene3D" id="3.30.200.20">
    <property type="entry name" value="Phosphorylase Kinase, domain 1"/>
    <property type="match status" value="1"/>
</dbReference>
<feature type="transmembrane region" description="Helical" evidence="6">
    <location>
        <begin position="366"/>
        <end position="386"/>
    </location>
</feature>
<feature type="domain" description="Protein kinase" evidence="7">
    <location>
        <begin position="19"/>
        <end position="281"/>
    </location>
</feature>
<evidence type="ECO:0000313" key="9">
    <source>
        <dbReference type="Proteomes" id="UP001217485"/>
    </source>
</evidence>
<dbReference type="InterPro" id="IPR011009">
    <property type="entry name" value="Kinase-like_dom_sf"/>
</dbReference>
<evidence type="ECO:0000256" key="4">
    <source>
        <dbReference type="ARBA" id="ARBA00022840"/>
    </source>
</evidence>
<accession>A0ABT5C2R4</accession>
<dbReference type="SMART" id="SM00220">
    <property type="entry name" value="S_TKc"/>
    <property type="match status" value="1"/>
</dbReference>
<gene>
    <name evidence="8" type="ORF">POL72_23355</name>
</gene>
<keyword evidence="6" id="KW-0812">Transmembrane</keyword>
<feature type="region of interest" description="Disordered" evidence="5">
    <location>
        <begin position="423"/>
        <end position="481"/>
    </location>
</feature>
<feature type="compositionally biased region" description="Low complexity" evidence="5">
    <location>
        <begin position="440"/>
        <end position="475"/>
    </location>
</feature>
<dbReference type="PROSITE" id="PS50011">
    <property type="entry name" value="PROTEIN_KINASE_DOM"/>
    <property type="match status" value="1"/>
</dbReference>
<sequence length="481" mass="49808">MDISPGTVVGGKYLLERQLARPFARIARDRGSVWAARELQLGVRVALKLFDPDAGATGEILWLDRWVRAAAELSSRHVVSVRDHGIEDGVVYLAMDLLSGEDLAARLVRRGRLSLEESARVAAQAGDALQAAHAAGVLHQSLRPESLFLALEGDEEVVKVLDFGLPRALAPRLVGEIAAEVSAGALHYLSPEQIRAERTLDAQTDLWSLAAILFRAVTGHLPFPGDVASVVASKILLAPVPVATRLAPRLPAALDGFFEKAFARDRARRFRSVEEMVGSFAGIAEHAPPPSSGLQRPPVSARASGVASVRAPVVTFAHASAAAPRAAARLEAGSEPPTASRTTPPDTLLAAESAGVLRGLASPARLGWLLPAGLVALMGVATLVTLTRPERPRPAMAATGARAAVLSAVLAAGKAQAARAAALEAAASPPARPSPPEPPQRGARAAAAAPQAAASSRLARPGTATGATASGGRARQSLAHD</sequence>
<reference evidence="8 9" key="1">
    <citation type="submission" date="2023-01" db="EMBL/GenBank/DDBJ databases">
        <title>Minimal conservation of predation-associated metabolite biosynthetic gene clusters underscores biosynthetic potential of Myxococcota including descriptions for ten novel species: Archangium lansinium sp. nov., Myxococcus landrumus sp. nov., Nannocystis bai.</title>
        <authorList>
            <person name="Ahearne A."/>
            <person name="Stevens C."/>
            <person name="Dowd S."/>
        </authorList>
    </citation>
    <scope>NUCLEOTIDE SEQUENCE [LARGE SCALE GENOMIC DNA]</scope>
    <source>
        <strain evidence="8 9">WIWO2</strain>
    </source>
</reference>
<keyword evidence="1" id="KW-0808">Transferase</keyword>
<dbReference type="CDD" id="cd14014">
    <property type="entry name" value="STKc_PknB_like"/>
    <property type="match status" value="1"/>
</dbReference>
<feature type="compositionally biased region" description="Pro residues" evidence="5">
    <location>
        <begin position="430"/>
        <end position="439"/>
    </location>
</feature>
<proteinExistence type="predicted"/>
<protein>
    <submittedName>
        <fullName evidence="8">Serine/threonine-protein kinase</fullName>
    </submittedName>
</protein>
<name>A0ABT5C2R4_9BACT</name>
<dbReference type="SUPFAM" id="SSF56112">
    <property type="entry name" value="Protein kinase-like (PK-like)"/>
    <property type="match status" value="1"/>
</dbReference>
<keyword evidence="4" id="KW-0067">ATP-binding</keyword>
<comment type="caution">
    <text evidence="8">The sequence shown here is derived from an EMBL/GenBank/DDBJ whole genome shotgun (WGS) entry which is preliminary data.</text>
</comment>
<dbReference type="RefSeq" id="WP_272097725.1">
    <property type="nucleotide sequence ID" value="NZ_JAQNDK010000002.1"/>
</dbReference>
<evidence type="ECO:0000259" key="7">
    <source>
        <dbReference type="PROSITE" id="PS50011"/>
    </source>
</evidence>
<keyword evidence="3 8" id="KW-0418">Kinase</keyword>
<keyword evidence="9" id="KW-1185">Reference proteome</keyword>
<organism evidence="8 9">
    <name type="scientific">Sorangium atrum</name>
    <dbReference type="NCBI Taxonomy" id="2995308"/>
    <lineage>
        <taxon>Bacteria</taxon>
        <taxon>Pseudomonadati</taxon>
        <taxon>Myxococcota</taxon>
        <taxon>Polyangia</taxon>
        <taxon>Polyangiales</taxon>
        <taxon>Polyangiaceae</taxon>
        <taxon>Sorangium</taxon>
    </lineage>
</organism>
<keyword evidence="6" id="KW-1133">Transmembrane helix</keyword>
<dbReference type="EMBL" id="JAQNDK010000002">
    <property type="protein sequence ID" value="MDC0680696.1"/>
    <property type="molecule type" value="Genomic_DNA"/>
</dbReference>
<keyword evidence="6" id="KW-0472">Membrane</keyword>
<feature type="region of interest" description="Disordered" evidence="5">
    <location>
        <begin position="327"/>
        <end position="346"/>
    </location>
</feature>
<evidence type="ECO:0000313" key="8">
    <source>
        <dbReference type="EMBL" id="MDC0680696.1"/>
    </source>
</evidence>
<evidence type="ECO:0000256" key="6">
    <source>
        <dbReference type="SAM" id="Phobius"/>
    </source>
</evidence>
<dbReference type="GO" id="GO:0016301">
    <property type="term" value="F:kinase activity"/>
    <property type="evidence" value="ECO:0007669"/>
    <property type="project" value="UniProtKB-KW"/>
</dbReference>
<dbReference type="PANTHER" id="PTHR43289">
    <property type="entry name" value="MITOGEN-ACTIVATED PROTEIN KINASE KINASE KINASE 20-RELATED"/>
    <property type="match status" value="1"/>
</dbReference>
<dbReference type="Gene3D" id="1.10.510.10">
    <property type="entry name" value="Transferase(Phosphotransferase) domain 1"/>
    <property type="match status" value="1"/>
</dbReference>